<organism evidence="1">
    <name type="scientific">marine sediment metagenome</name>
    <dbReference type="NCBI Taxonomy" id="412755"/>
    <lineage>
        <taxon>unclassified sequences</taxon>
        <taxon>metagenomes</taxon>
        <taxon>ecological metagenomes</taxon>
    </lineage>
</organism>
<reference evidence="1" key="1">
    <citation type="journal article" date="2014" name="Front. Microbiol.">
        <title>High frequency of phylogenetically diverse reductive dehalogenase-homologous genes in deep subseafloor sedimentary metagenomes.</title>
        <authorList>
            <person name="Kawai M."/>
            <person name="Futagami T."/>
            <person name="Toyoda A."/>
            <person name="Takaki Y."/>
            <person name="Nishi S."/>
            <person name="Hori S."/>
            <person name="Arai W."/>
            <person name="Tsubouchi T."/>
            <person name="Morono Y."/>
            <person name="Uchiyama I."/>
            <person name="Ito T."/>
            <person name="Fujiyama A."/>
            <person name="Inagaki F."/>
            <person name="Takami H."/>
        </authorList>
    </citation>
    <scope>NUCLEOTIDE SEQUENCE</scope>
    <source>
        <strain evidence="1">Expedition CK06-06</strain>
    </source>
</reference>
<gene>
    <name evidence="1" type="ORF">S01H1_79156</name>
</gene>
<evidence type="ECO:0000313" key="1">
    <source>
        <dbReference type="EMBL" id="GAG50711.1"/>
    </source>
</evidence>
<name>X0ZR42_9ZZZZ</name>
<dbReference type="AlphaFoldDB" id="X0ZR42"/>
<sequence length="147" mass="15870">DPQDSSQTPLMQHAYHQDLAIIIDVSAVPAVQSVDLVGIDLDHNEVWYVLYFDTNDELIHEIQVGPGVGVSGDGAAFAIGYSNPAISKVGIWGAMNLGDSAVVGYAFDNICITSVVQEETAWGYCEENGGEFPGANWATYITYHVME</sequence>
<accession>X0ZR42</accession>
<dbReference type="EMBL" id="BARS01053330">
    <property type="protein sequence ID" value="GAG50711.1"/>
    <property type="molecule type" value="Genomic_DNA"/>
</dbReference>
<protein>
    <submittedName>
        <fullName evidence="1">Uncharacterized protein</fullName>
    </submittedName>
</protein>
<feature type="non-terminal residue" evidence="1">
    <location>
        <position position="1"/>
    </location>
</feature>
<proteinExistence type="predicted"/>
<comment type="caution">
    <text evidence="1">The sequence shown here is derived from an EMBL/GenBank/DDBJ whole genome shotgun (WGS) entry which is preliminary data.</text>
</comment>